<dbReference type="KEGG" id="lak:106178696"/>
<organism evidence="15 16">
    <name type="scientific">Lingula anatina</name>
    <name type="common">Brachiopod</name>
    <name type="synonym">Lingula unguis</name>
    <dbReference type="NCBI Taxonomy" id="7574"/>
    <lineage>
        <taxon>Eukaryota</taxon>
        <taxon>Metazoa</taxon>
        <taxon>Spiralia</taxon>
        <taxon>Lophotrochozoa</taxon>
        <taxon>Brachiopoda</taxon>
        <taxon>Linguliformea</taxon>
        <taxon>Lingulata</taxon>
        <taxon>Lingulida</taxon>
        <taxon>Linguloidea</taxon>
        <taxon>Lingulidae</taxon>
        <taxon>Lingula</taxon>
    </lineage>
</organism>
<evidence type="ECO:0000313" key="15">
    <source>
        <dbReference type="Proteomes" id="UP000085678"/>
    </source>
</evidence>
<reference evidence="16" key="1">
    <citation type="submission" date="2025-08" db="UniProtKB">
        <authorList>
            <consortium name="RefSeq"/>
        </authorList>
    </citation>
    <scope>IDENTIFICATION</scope>
    <source>
        <tissue evidence="16">Gonads</tissue>
    </source>
</reference>
<dbReference type="STRING" id="7574.A0A1S3K480"/>
<dbReference type="FunFam" id="3.40.50.11660:FF:000002">
    <property type="entry name" value="Alpha-(1,3)-fucosyltransferase"/>
    <property type="match status" value="1"/>
</dbReference>
<evidence type="ECO:0000256" key="1">
    <source>
        <dbReference type="ARBA" id="ARBA00004323"/>
    </source>
</evidence>
<comment type="subcellular location">
    <subcellularLocation>
        <location evidence="1">Golgi apparatus membrane</location>
        <topology evidence="1">Single-pass type II membrane protein</topology>
    </subcellularLocation>
    <subcellularLocation>
        <location evidence="12">Golgi apparatus</location>
        <location evidence="12">Golgi stack membrane</location>
        <topology evidence="12">Single-pass type II membrane protein</topology>
    </subcellularLocation>
</comment>
<keyword evidence="10 12" id="KW-0472">Membrane</keyword>
<evidence type="ECO:0000256" key="11">
    <source>
        <dbReference type="ARBA" id="ARBA00023180"/>
    </source>
</evidence>
<dbReference type="GO" id="GO:0000139">
    <property type="term" value="C:Golgi membrane"/>
    <property type="evidence" value="ECO:0007669"/>
    <property type="project" value="UniProtKB-SubCell"/>
</dbReference>
<evidence type="ECO:0000313" key="16">
    <source>
        <dbReference type="RefSeq" id="XP_013417443.1"/>
    </source>
</evidence>
<protein>
    <recommendedName>
        <fullName evidence="12">Fucosyltransferase</fullName>
        <ecNumber evidence="12">2.4.1.-</ecNumber>
    </recommendedName>
</protein>
<sequence>MLAASFESEKMHRRRRRSTKKYLYFGIISIVIIVLIALRPWTYSLKWKNESKYMRCIHSNEEKDNSEVFQAYPEYNKDTKIILLWTHFFGSQTWFIPKLGRYILDRNNCSQRNCLFVTDRCYLDRSDALLFHAFQITQFQRPAFRLPHQRWAVYALESPCYHDLSPIKGTPWNGDFNWTISYRFNADITVYHGEIFKRPSPVHNDYDAIMKLKKKQVVWMVSNCQTESKREKYVEELAKYIPVDIIGACGKLQCPHGEDCLKKIATEYKFHLSFENSLSEDYMTEKFFKTLPYPIVNVVRNGANMEAYQIPSDWYINTRDFESPKKLAEYLNALDKDDTKYIKYLKAKEQFSSIDTQDEYCKLCEKLHDPKAPVKQQTDLYTWWNMDNSGKSKACKEPSDLNF</sequence>
<keyword evidence="9 12" id="KW-0333">Golgi apparatus</keyword>
<dbReference type="UniPathway" id="UPA00378"/>
<proteinExistence type="inferred from homology"/>
<dbReference type="EC" id="2.4.1.-" evidence="12"/>
<evidence type="ECO:0000259" key="13">
    <source>
        <dbReference type="Pfam" id="PF00852"/>
    </source>
</evidence>
<evidence type="ECO:0000256" key="5">
    <source>
        <dbReference type="ARBA" id="ARBA00022679"/>
    </source>
</evidence>
<evidence type="ECO:0000256" key="7">
    <source>
        <dbReference type="ARBA" id="ARBA00022968"/>
    </source>
</evidence>
<keyword evidence="6 12" id="KW-0812">Transmembrane</keyword>
<evidence type="ECO:0000256" key="3">
    <source>
        <dbReference type="ARBA" id="ARBA00008919"/>
    </source>
</evidence>
<evidence type="ECO:0000256" key="6">
    <source>
        <dbReference type="ARBA" id="ARBA00022692"/>
    </source>
</evidence>
<evidence type="ECO:0000259" key="14">
    <source>
        <dbReference type="Pfam" id="PF17039"/>
    </source>
</evidence>
<keyword evidence="4 12" id="KW-0328">Glycosyltransferase</keyword>
<feature type="transmembrane region" description="Helical" evidence="12">
    <location>
        <begin position="21"/>
        <end position="41"/>
    </location>
</feature>
<dbReference type="GO" id="GO:0032580">
    <property type="term" value="C:Golgi cisterna membrane"/>
    <property type="evidence" value="ECO:0007669"/>
    <property type="project" value="UniProtKB-SubCell"/>
</dbReference>
<dbReference type="OrthoDB" id="427096at2759"/>
<feature type="domain" description="Fucosyltransferase C-terminal" evidence="13">
    <location>
        <begin position="211"/>
        <end position="383"/>
    </location>
</feature>
<dbReference type="PANTHER" id="PTHR48438:SF1">
    <property type="entry name" value="ALPHA-(1,3)-FUCOSYLTRANSFERASE C-RELATED"/>
    <property type="match status" value="1"/>
</dbReference>
<keyword evidence="7" id="KW-0735">Signal-anchor</keyword>
<dbReference type="InterPro" id="IPR001503">
    <property type="entry name" value="Glyco_trans_10"/>
</dbReference>
<feature type="domain" description="Fucosyltransferase N-terminal" evidence="14">
    <location>
        <begin position="78"/>
        <end position="192"/>
    </location>
</feature>
<dbReference type="AlphaFoldDB" id="A0A1S3K480"/>
<keyword evidence="11" id="KW-0325">Glycoprotein</keyword>
<dbReference type="RefSeq" id="XP_013417443.1">
    <property type="nucleotide sequence ID" value="XM_013561989.1"/>
</dbReference>
<keyword evidence="5 12" id="KW-0808">Transferase</keyword>
<comment type="similarity">
    <text evidence="3 12">Belongs to the glycosyltransferase 10 family.</text>
</comment>
<evidence type="ECO:0000256" key="10">
    <source>
        <dbReference type="ARBA" id="ARBA00023136"/>
    </source>
</evidence>
<comment type="pathway">
    <text evidence="2">Protein modification; protein glycosylation.</text>
</comment>
<dbReference type="InParanoid" id="A0A1S3K480"/>
<keyword evidence="8 12" id="KW-1133">Transmembrane helix</keyword>
<dbReference type="PANTHER" id="PTHR48438">
    <property type="entry name" value="ALPHA-(1,3)-FUCOSYLTRANSFERASE C-RELATED"/>
    <property type="match status" value="1"/>
</dbReference>
<evidence type="ECO:0000256" key="4">
    <source>
        <dbReference type="ARBA" id="ARBA00022676"/>
    </source>
</evidence>
<dbReference type="InterPro" id="IPR038577">
    <property type="entry name" value="GT10-like_C_sf"/>
</dbReference>
<dbReference type="Pfam" id="PF17039">
    <property type="entry name" value="Glyco_tran_10_N"/>
    <property type="match status" value="1"/>
</dbReference>
<accession>A0A1S3K480</accession>
<dbReference type="FunCoup" id="A0A1S3K480">
    <property type="interactions" value="38"/>
</dbReference>
<dbReference type="Gene3D" id="3.40.50.11660">
    <property type="entry name" value="Glycosyl transferase family 10, C-terminal domain"/>
    <property type="match status" value="1"/>
</dbReference>
<gene>
    <name evidence="16" type="primary">LOC106178696</name>
</gene>
<dbReference type="InterPro" id="IPR031481">
    <property type="entry name" value="Glyco_tran_10_N"/>
</dbReference>
<evidence type="ECO:0000256" key="9">
    <source>
        <dbReference type="ARBA" id="ARBA00023034"/>
    </source>
</evidence>
<dbReference type="GO" id="GO:0008417">
    <property type="term" value="F:fucosyltransferase activity"/>
    <property type="evidence" value="ECO:0007669"/>
    <property type="project" value="InterPro"/>
</dbReference>
<dbReference type="Pfam" id="PF00852">
    <property type="entry name" value="Glyco_transf_10"/>
    <property type="match status" value="1"/>
</dbReference>
<keyword evidence="15" id="KW-1185">Reference proteome</keyword>
<evidence type="ECO:0000256" key="2">
    <source>
        <dbReference type="ARBA" id="ARBA00004922"/>
    </source>
</evidence>
<dbReference type="InterPro" id="IPR055270">
    <property type="entry name" value="Glyco_tran_10_C"/>
</dbReference>
<evidence type="ECO:0000256" key="8">
    <source>
        <dbReference type="ARBA" id="ARBA00022989"/>
    </source>
</evidence>
<dbReference type="Proteomes" id="UP000085678">
    <property type="component" value="Unplaced"/>
</dbReference>
<name>A0A1S3K480_LINAN</name>
<dbReference type="GeneID" id="106178696"/>
<dbReference type="SUPFAM" id="SSF53756">
    <property type="entry name" value="UDP-Glycosyltransferase/glycogen phosphorylase"/>
    <property type="match status" value="1"/>
</dbReference>
<evidence type="ECO:0000256" key="12">
    <source>
        <dbReference type="RuleBase" id="RU003832"/>
    </source>
</evidence>